<organism evidence="2 3">
    <name type="scientific">Exidia glandulosa HHB12029</name>
    <dbReference type="NCBI Taxonomy" id="1314781"/>
    <lineage>
        <taxon>Eukaryota</taxon>
        <taxon>Fungi</taxon>
        <taxon>Dikarya</taxon>
        <taxon>Basidiomycota</taxon>
        <taxon>Agaricomycotina</taxon>
        <taxon>Agaricomycetes</taxon>
        <taxon>Auriculariales</taxon>
        <taxon>Exidiaceae</taxon>
        <taxon>Exidia</taxon>
    </lineage>
</organism>
<evidence type="ECO:0000313" key="2">
    <source>
        <dbReference type="EMBL" id="KZV95122.1"/>
    </source>
</evidence>
<protein>
    <submittedName>
        <fullName evidence="2">Uncharacterized protein</fullName>
    </submittedName>
</protein>
<reference evidence="2 3" key="1">
    <citation type="journal article" date="2016" name="Mol. Biol. Evol.">
        <title>Comparative Genomics of Early-Diverging Mushroom-Forming Fungi Provides Insights into the Origins of Lignocellulose Decay Capabilities.</title>
        <authorList>
            <person name="Nagy L.G."/>
            <person name="Riley R."/>
            <person name="Tritt A."/>
            <person name="Adam C."/>
            <person name="Daum C."/>
            <person name="Floudas D."/>
            <person name="Sun H."/>
            <person name="Yadav J.S."/>
            <person name="Pangilinan J."/>
            <person name="Larsson K.H."/>
            <person name="Matsuura K."/>
            <person name="Barry K."/>
            <person name="Labutti K."/>
            <person name="Kuo R."/>
            <person name="Ohm R.A."/>
            <person name="Bhattacharya S.S."/>
            <person name="Shirouzu T."/>
            <person name="Yoshinaga Y."/>
            <person name="Martin F.M."/>
            <person name="Grigoriev I.V."/>
            <person name="Hibbett D.S."/>
        </authorList>
    </citation>
    <scope>NUCLEOTIDE SEQUENCE [LARGE SCALE GENOMIC DNA]</scope>
    <source>
        <strain evidence="2 3">HHB12029</strain>
    </source>
</reference>
<keyword evidence="3" id="KW-1185">Reference proteome</keyword>
<dbReference type="AlphaFoldDB" id="A0A165JNY9"/>
<dbReference type="InParanoid" id="A0A165JNY9"/>
<sequence>MSMQPRRDDSPMPDWLAASVHHSKRRRTASEKLPVQVQQEFPPSPPRSVYSTVTRVANPRPLYPEQLVPIVFPDEHERRPSWQLPTHMRRLDEGSIADSVAQEFDGQPFAPFASPGPSFVNLDPDVQMHLSPRRSFAPPLAHQHHQRYGEGFRSSPAQHPPPPTSVHRPSVLRPFPQPDPRVEYEIATPEGPEDPAPPAPASAVNSAFMTPQRPLRSPASAAKSVFGLRIHLCSFLTERVVCIGSSLGRRAFVRLFLVRSWQHTQTFPAVCQPRYQ</sequence>
<dbReference type="Proteomes" id="UP000077266">
    <property type="component" value="Unassembled WGS sequence"/>
</dbReference>
<feature type="compositionally biased region" description="Basic and acidic residues" evidence="1">
    <location>
        <begin position="1"/>
        <end position="10"/>
    </location>
</feature>
<dbReference type="EMBL" id="KV425962">
    <property type="protein sequence ID" value="KZV95122.1"/>
    <property type="molecule type" value="Genomic_DNA"/>
</dbReference>
<evidence type="ECO:0000256" key="1">
    <source>
        <dbReference type="SAM" id="MobiDB-lite"/>
    </source>
</evidence>
<gene>
    <name evidence="2" type="ORF">EXIGLDRAFT_487847</name>
</gene>
<name>A0A165JNY9_EXIGL</name>
<accession>A0A165JNY9</accession>
<feature type="region of interest" description="Disordered" evidence="1">
    <location>
        <begin position="139"/>
        <end position="202"/>
    </location>
</feature>
<feature type="region of interest" description="Disordered" evidence="1">
    <location>
        <begin position="1"/>
        <end position="50"/>
    </location>
</feature>
<proteinExistence type="predicted"/>
<evidence type="ECO:0000313" key="3">
    <source>
        <dbReference type="Proteomes" id="UP000077266"/>
    </source>
</evidence>